<gene>
    <name evidence="1" type="ORF">C8P67_1362</name>
</gene>
<dbReference type="OrthoDB" id="1434933at2"/>
<reference evidence="1 2" key="1">
    <citation type="submission" date="2018-08" db="EMBL/GenBank/DDBJ databases">
        <title>Genomic Encyclopedia of Archaeal and Bacterial Type Strains, Phase II (KMG-II): from individual species to whole genera.</title>
        <authorList>
            <person name="Goeker M."/>
        </authorList>
    </citation>
    <scope>NUCLEOTIDE SEQUENCE [LARGE SCALE GENOMIC DNA]</scope>
    <source>
        <strain evidence="1 2">DSM 100880</strain>
    </source>
</reference>
<proteinExistence type="predicted"/>
<dbReference type="AlphaFoldDB" id="A0A3E0DVR9"/>
<evidence type="ECO:0000313" key="1">
    <source>
        <dbReference type="EMBL" id="REG88541.1"/>
    </source>
</evidence>
<accession>A0A3E0DVR9</accession>
<dbReference type="RefSeq" id="WP_115815305.1">
    <property type="nucleotide sequence ID" value="NZ_QUNI01000036.1"/>
</dbReference>
<keyword evidence="2" id="KW-1185">Reference proteome</keyword>
<organism evidence="1 2">
    <name type="scientific">Flavobacterium aquicola</name>
    <dbReference type="NCBI Taxonomy" id="1682742"/>
    <lineage>
        <taxon>Bacteria</taxon>
        <taxon>Pseudomonadati</taxon>
        <taxon>Bacteroidota</taxon>
        <taxon>Flavobacteriia</taxon>
        <taxon>Flavobacteriales</taxon>
        <taxon>Flavobacteriaceae</taxon>
        <taxon>Flavobacterium</taxon>
    </lineage>
</organism>
<dbReference type="EMBL" id="QUNI01000036">
    <property type="protein sequence ID" value="REG88541.1"/>
    <property type="molecule type" value="Genomic_DNA"/>
</dbReference>
<name>A0A3E0DVR9_9FLAO</name>
<evidence type="ECO:0000313" key="2">
    <source>
        <dbReference type="Proteomes" id="UP000257136"/>
    </source>
</evidence>
<dbReference type="Proteomes" id="UP000257136">
    <property type="component" value="Unassembled WGS sequence"/>
</dbReference>
<sequence>MYKSPMEYTKENISEVMNKPIKIFIGKWGSDEISEEINGEIIRCTVAANPPFLPATVRVRVGNGERSFSIAEIKRFEDI</sequence>
<comment type="caution">
    <text evidence="1">The sequence shown here is derived from an EMBL/GenBank/DDBJ whole genome shotgun (WGS) entry which is preliminary data.</text>
</comment>
<protein>
    <submittedName>
        <fullName evidence="1">Uncharacterized protein</fullName>
    </submittedName>
</protein>